<dbReference type="InterPro" id="IPR013766">
    <property type="entry name" value="Thioredoxin_domain"/>
</dbReference>
<accession>A0A4S3PYW9</accession>
<dbReference type="GO" id="GO:0016491">
    <property type="term" value="F:oxidoreductase activity"/>
    <property type="evidence" value="ECO:0007669"/>
    <property type="project" value="InterPro"/>
</dbReference>
<evidence type="ECO:0000256" key="5">
    <source>
        <dbReference type="ARBA" id="ARBA00023284"/>
    </source>
</evidence>
<evidence type="ECO:0000256" key="4">
    <source>
        <dbReference type="ARBA" id="ARBA00023157"/>
    </source>
</evidence>
<evidence type="ECO:0000256" key="2">
    <source>
        <dbReference type="ARBA" id="ARBA00022748"/>
    </source>
</evidence>
<dbReference type="Proteomes" id="UP000306477">
    <property type="component" value="Unassembled WGS sequence"/>
</dbReference>
<keyword evidence="5" id="KW-0676">Redox-active center</keyword>
<dbReference type="Gene3D" id="3.40.30.10">
    <property type="entry name" value="Glutaredoxin"/>
    <property type="match status" value="1"/>
</dbReference>
<dbReference type="PANTHER" id="PTHR42852">
    <property type="entry name" value="THIOL:DISULFIDE INTERCHANGE PROTEIN DSBE"/>
    <property type="match status" value="1"/>
</dbReference>
<comment type="subcellular location">
    <subcellularLocation>
        <location evidence="1">Cell envelope</location>
    </subcellularLocation>
</comment>
<keyword evidence="3" id="KW-0735">Signal-anchor</keyword>
<keyword evidence="6" id="KW-0812">Transmembrane</keyword>
<keyword evidence="9" id="KW-1185">Reference proteome</keyword>
<dbReference type="PROSITE" id="PS00194">
    <property type="entry name" value="THIOREDOXIN_1"/>
    <property type="match status" value="1"/>
</dbReference>
<evidence type="ECO:0000313" key="8">
    <source>
        <dbReference type="EMBL" id="THE15038.1"/>
    </source>
</evidence>
<dbReference type="PROSITE" id="PS51352">
    <property type="entry name" value="THIOREDOXIN_2"/>
    <property type="match status" value="1"/>
</dbReference>
<dbReference type="PANTHER" id="PTHR42852:SF6">
    <property type="entry name" value="THIOL:DISULFIDE INTERCHANGE PROTEIN DSBE"/>
    <property type="match status" value="1"/>
</dbReference>
<dbReference type="STRING" id="1033734.GCA_000285535_04170"/>
<name>A0A4S3PYW9_9BACI</name>
<dbReference type="RefSeq" id="WP_136377892.1">
    <property type="nucleotide sequence ID" value="NZ_SLUB01000002.1"/>
</dbReference>
<dbReference type="GO" id="GO:0016209">
    <property type="term" value="F:antioxidant activity"/>
    <property type="evidence" value="ECO:0007669"/>
    <property type="project" value="InterPro"/>
</dbReference>
<keyword evidence="4" id="KW-1015">Disulfide bond</keyword>
<reference evidence="8 9" key="1">
    <citation type="journal article" date="2019" name="Indoor Air">
        <title>Impacts of indoor surface finishes on bacterial viability.</title>
        <authorList>
            <person name="Hu J."/>
            <person name="Maamar S.B."/>
            <person name="Glawe A.J."/>
            <person name="Gottel N."/>
            <person name="Gilbert J.A."/>
            <person name="Hartmann E.M."/>
        </authorList>
    </citation>
    <scope>NUCLEOTIDE SEQUENCE [LARGE SCALE GENOMIC DNA]</scope>
    <source>
        <strain evidence="8 9">AF060A6</strain>
    </source>
</reference>
<dbReference type="NCBIfam" id="NF002854">
    <property type="entry name" value="PRK03147.1"/>
    <property type="match status" value="1"/>
</dbReference>
<dbReference type="GO" id="GO:0030313">
    <property type="term" value="C:cell envelope"/>
    <property type="evidence" value="ECO:0007669"/>
    <property type="project" value="UniProtKB-SubCell"/>
</dbReference>
<dbReference type="InterPro" id="IPR036249">
    <property type="entry name" value="Thioredoxin-like_sf"/>
</dbReference>
<proteinExistence type="predicted"/>
<dbReference type="InterPro" id="IPR000866">
    <property type="entry name" value="AhpC/TSA"/>
</dbReference>
<keyword evidence="6" id="KW-1133">Transmembrane helix</keyword>
<sequence length="176" mass="20242">MDKKKRRLVIRTIILLLLAAALVYTLYINFFTSKEKVAVGDMAPDFVVTDLNGNEHHLSEYRGEKGVFLNFWGTWCEPCQREFPYIDTYYQEYKDQGVEVIAINVGEPKFSVNNFIKKYDLSFPVAIDKGNQLLNAYGIDPLPTTLLIDKNGEVVEIITGEMTSKMVRDYMEQIKP</sequence>
<dbReference type="EMBL" id="SLUB01000002">
    <property type="protein sequence ID" value="THE15038.1"/>
    <property type="molecule type" value="Genomic_DNA"/>
</dbReference>
<dbReference type="CDD" id="cd02966">
    <property type="entry name" value="TlpA_like_family"/>
    <property type="match status" value="1"/>
</dbReference>
<evidence type="ECO:0000313" key="9">
    <source>
        <dbReference type="Proteomes" id="UP000306477"/>
    </source>
</evidence>
<keyword evidence="2" id="KW-0201">Cytochrome c-type biogenesis</keyword>
<dbReference type="SUPFAM" id="SSF52833">
    <property type="entry name" value="Thioredoxin-like"/>
    <property type="match status" value="1"/>
</dbReference>
<organism evidence="8 9">
    <name type="scientific">Bacillus timonensis</name>
    <dbReference type="NCBI Taxonomy" id="1033734"/>
    <lineage>
        <taxon>Bacteria</taxon>
        <taxon>Bacillati</taxon>
        <taxon>Bacillota</taxon>
        <taxon>Bacilli</taxon>
        <taxon>Bacillales</taxon>
        <taxon>Bacillaceae</taxon>
        <taxon>Bacillus</taxon>
    </lineage>
</organism>
<gene>
    <name evidence="8" type="primary">resA</name>
    <name evidence="8" type="ORF">E1I69_01625</name>
</gene>
<dbReference type="OrthoDB" id="25753at2"/>
<dbReference type="InterPro" id="IPR017937">
    <property type="entry name" value="Thioredoxin_CS"/>
</dbReference>
<evidence type="ECO:0000259" key="7">
    <source>
        <dbReference type="PROSITE" id="PS51352"/>
    </source>
</evidence>
<evidence type="ECO:0000256" key="3">
    <source>
        <dbReference type="ARBA" id="ARBA00022968"/>
    </source>
</evidence>
<feature type="transmembrane region" description="Helical" evidence="6">
    <location>
        <begin position="12"/>
        <end position="32"/>
    </location>
</feature>
<dbReference type="InterPro" id="IPR050553">
    <property type="entry name" value="Thioredoxin_ResA/DsbE_sf"/>
</dbReference>
<protein>
    <submittedName>
        <fullName evidence="8">Thiol-disulfide oxidoreductase ResA</fullName>
    </submittedName>
</protein>
<feature type="domain" description="Thioredoxin" evidence="7">
    <location>
        <begin position="37"/>
        <end position="176"/>
    </location>
</feature>
<evidence type="ECO:0000256" key="6">
    <source>
        <dbReference type="SAM" id="Phobius"/>
    </source>
</evidence>
<dbReference type="GO" id="GO:0017004">
    <property type="term" value="P:cytochrome complex assembly"/>
    <property type="evidence" value="ECO:0007669"/>
    <property type="project" value="UniProtKB-KW"/>
</dbReference>
<evidence type="ECO:0000256" key="1">
    <source>
        <dbReference type="ARBA" id="ARBA00004196"/>
    </source>
</evidence>
<keyword evidence="6" id="KW-0472">Membrane</keyword>
<dbReference type="Pfam" id="PF00578">
    <property type="entry name" value="AhpC-TSA"/>
    <property type="match status" value="1"/>
</dbReference>
<dbReference type="AlphaFoldDB" id="A0A4S3PYW9"/>
<comment type="caution">
    <text evidence="8">The sequence shown here is derived from an EMBL/GenBank/DDBJ whole genome shotgun (WGS) entry which is preliminary data.</text>
</comment>